<feature type="signal peptide" evidence="1">
    <location>
        <begin position="1"/>
        <end position="24"/>
    </location>
</feature>
<evidence type="ECO:0000313" key="3">
    <source>
        <dbReference type="Proteomes" id="UP000291838"/>
    </source>
</evidence>
<evidence type="ECO:0000256" key="1">
    <source>
        <dbReference type="SAM" id="SignalP"/>
    </source>
</evidence>
<sequence length="72" mass="6850">MKRMLVATSIAALALLSSAGAAQAAPNDAACFGGIHKAINTQSLLGLDNVGQAVKALGGPGKNATATAACGG</sequence>
<keyword evidence="3" id="KW-1185">Reference proteome</keyword>
<gene>
    <name evidence="2" type="ORF">EUA06_03050</name>
</gene>
<keyword evidence="1" id="KW-0732">Signal</keyword>
<evidence type="ECO:0000313" key="2">
    <source>
        <dbReference type="EMBL" id="RYB96560.1"/>
    </source>
</evidence>
<organism evidence="2 3">
    <name type="scientific">Nocardioides glacieisoli</name>
    <dbReference type="NCBI Taxonomy" id="1168730"/>
    <lineage>
        <taxon>Bacteria</taxon>
        <taxon>Bacillati</taxon>
        <taxon>Actinomycetota</taxon>
        <taxon>Actinomycetes</taxon>
        <taxon>Propionibacteriales</taxon>
        <taxon>Nocardioidaceae</taxon>
        <taxon>Nocardioides</taxon>
    </lineage>
</organism>
<proteinExistence type="predicted"/>
<name>A0A4Q2S475_9ACTN</name>
<accession>A0A4Q2S475</accession>
<comment type="caution">
    <text evidence="2">The sequence shown here is derived from an EMBL/GenBank/DDBJ whole genome shotgun (WGS) entry which is preliminary data.</text>
</comment>
<evidence type="ECO:0008006" key="4">
    <source>
        <dbReference type="Google" id="ProtNLM"/>
    </source>
</evidence>
<feature type="chain" id="PRO_5020780993" description="Secreted protein" evidence="1">
    <location>
        <begin position="25"/>
        <end position="72"/>
    </location>
</feature>
<dbReference type="OrthoDB" id="5007601at2"/>
<reference evidence="2 3" key="1">
    <citation type="submission" date="2019-01" db="EMBL/GenBank/DDBJ databases">
        <title>Novel species of Nocardioides.</title>
        <authorList>
            <person name="Liu Q."/>
            <person name="Xin Y.-H."/>
        </authorList>
    </citation>
    <scope>NUCLEOTIDE SEQUENCE [LARGE SCALE GENOMIC DNA]</scope>
    <source>
        <strain evidence="2 3">HLT3-15</strain>
    </source>
</reference>
<dbReference type="Proteomes" id="UP000291838">
    <property type="component" value="Unassembled WGS sequence"/>
</dbReference>
<dbReference type="EMBL" id="SDWS01000001">
    <property type="protein sequence ID" value="RYB96560.1"/>
    <property type="molecule type" value="Genomic_DNA"/>
</dbReference>
<protein>
    <recommendedName>
        <fullName evidence="4">Secreted protein</fullName>
    </recommendedName>
</protein>
<dbReference type="AlphaFoldDB" id="A0A4Q2S475"/>
<dbReference type="RefSeq" id="WP_129473509.1">
    <property type="nucleotide sequence ID" value="NZ_SDWS01000001.1"/>
</dbReference>